<dbReference type="SMART" id="SM00986">
    <property type="entry name" value="UDG"/>
    <property type="match status" value="1"/>
</dbReference>
<dbReference type="SUPFAM" id="SSF52141">
    <property type="entry name" value="Uracil-DNA glycosylase-like"/>
    <property type="match status" value="1"/>
</dbReference>
<evidence type="ECO:0000313" key="3">
    <source>
        <dbReference type="Proteomes" id="UP000033664"/>
    </source>
</evidence>
<dbReference type="SMART" id="SM00987">
    <property type="entry name" value="UreE_C"/>
    <property type="match status" value="1"/>
</dbReference>
<proteinExistence type="predicted"/>
<dbReference type="PANTHER" id="PTHR42160">
    <property type="entry name" value="URACIL-DNA GLYCOSYLASE SUPERFAMILY PROTEIN"/>
    <property type="match status" value="1"/>
</dbReference>
<dbReference type="AlphaFoldDB" id="A0A0F4PZA5"/>
<dbReference type="RefSeq" id="WP_045980032.1">
    <property type="nucleotide sequence ID" value="NZ_JXXY01000015.1"/>
</dbReference>
<accession>A0A0F4PZA5</accession>
<dbReference type="InterPro" id="IPR047124">
    <property type="entry name" value="HI_0220.2"/>
</dbReference>
<dbReference type="CDD" id="cd10033">
    <property type="entry name" value="UDG_like"/>
    <property type="match status" value="1"/>
</dbReference>
<protein>
    <recommendedName>
        <fullName evidence="1">Uracil-DNA glycosylase-like domain-containing protein</fullName>
    </recommendedName>
</protein>
<dbReference type="Pfam" id="PF03167">
    <property type="entry name" value="UDG"/>
    <property type="match status" value="1"/>
</dbReference>
<dbReference type="PATRIC" id="fig|151081.8.peg.2888"/>
<dbReference type="InterPro" id="IPR005122">
    <property type="entry name" value="Uracil-DNA_glycosylase-like"/>
</dbReference>
<dbReference type="eggNOG" id="COG1573">
    <property type="taxonomic scope" value="Bacteria"/>
</dbReference>
<keyword evidence="3" id="KW-1185">Reference proteome</keyword>
<dbReference type="OrthoDB" id="9789139at2"/>
<dbReference type="EMBL" id="JXXZ01000006">
    <property type="protein sequence ID" value="KJZ00394.1"/>
    <property type="molecule type" value="Genomic_DNA"/>
</dbReference>
<dbReference type="PANTHER" id="PTHR42160:SF1">
    <property type="entry name" value="URACIL-DNA GLYCOSYLASE SUPERFAMILY PROTEIN"/>
    <property type="match status" value="1"/>
</dbReference>
<reference evidence="2 3" key="1">
    <citation type="journal article" date="2015" name="BMC Genomics">
        <title>Genome mining reveals unlocked bioactive potential of marine Gram-negative bacteria.</title>
        <authorList>
            <person name="Machado H."/>
            <person name="Sonnenschein E.C."/>
            <person name="Melchiorsen J."/>
            <person name="Gram L."/>
        </authorList>
    </citation>
    <scope>NUCLEOTIDE SEQUENCE [LARGE SCALE GENOMIC DNA]</scope>
    <source>
        <strain evidence="2 3">S3137</strain>
    </source>
</reference>
<organism evidence="2 3">
    <name type="scientific">Pseudoalteromonas ruthenica</name>
    <dbReference type="NCBI Taxonomy" id="151081"/>
    <lineage>
        <taxon>Bacteria</taxon>
        <taxon>Pseudomonadati</taxon>
        <taxon>Pseudomonadota</taxon>
        <taxon>Gammaproteobacteria</taxon>
        <taxon>Alteromonadales</taxon>
        <taxon>Pseudoalteromonadaceae</taxon>
        <taxon>Pseudoalteromonas</taxon>
    </lineage>
</organism>
<name>A0A0F4PZA5_9GAMM</name>
<evidence type="ECO:0000259" key="1">
    <source>
        <dbReference type="SMART" id="SM00986"/>
    </source>
</evidence>
<evidence type="ECO:0000313" key="2">
    <source>
        <dbReference type="EMBL" id="KJZ00394.1"/>
    </source>
</evidence>
<feature type="domain" description="Uracil-DNA glycosylase-like" evidence="1">
    <location>
        <begin position="24"/>
        <end position="180"/>
    </location>
</feature>
<dbReference type="GeneID" id="58228188"/>
<dbReference type="InterPro" id="IPR036895">
    <property type="entry name" value="Uracil-DNA_glycosylase-like_sf"/>
</dbReference>
<comment type="caution">
    <text evidence="2">The sequence shown here is derived from an EMBL/GenBank/DDBJ whole genome shotgun (WGS) entry which is preliminary data.</text>
</comment>
<gene>
    <name evidence="2" type="ORF">TW72_06790</name>
</gene>
<dbReference type="Gene3D" id="3.40.470.10">
    <property type="entry name" value="Uracil-DNA glycosylase-like domain"/>
    <property type="match status" value="1"/>
</dbReference>
<dbReference type="Proteomes" id="UP000033664">
    <property type="component" value="Unassembled WGS sequence"/>
</dbReference>
<sequence length="187" mass="21300">MQLADKIRACTLCAEHLPLAPKPIIQLDSEAPILIAGQAPGVRAHQAGKPFADASGDRLRQWLGVNEQQFYNPRLFAIAPMGFCYPGTAQHGDLAPREECAVTWREQVLAALPKRQLTLVLGQYAMAYHLPKRYKTLTAAVQDWHSYWPHTLVLPHPSPRNNRWFKRNPWFEQEILPHLQQRVADLL</sequence>